<dbReference type="GeneID" id="5600645"/>
<gene>
    <name evidence="1" type="ORF">P74p114</name>
</gene>
<keyword evidence="2" id="KW-1185">Reference proteome</keyword>
<name>A7XXU7_BP742</name>
<sequence>MPYRFTRIPIPSTVSTTTVRPFADAVAAATGWVDEAEISAAVVHVNSGSTILYRYKTRYFIDGQRQIELIIGLSGGSSPVQIAFGFYVNGNPPYQQYIVVYRLSVSTSAIVEALVYAEDMFVTLGYYLGQNVSIPMPIFAFIEKLTMDVVEGETVLPLYLGYLGTSGNVMAGRLTVDGQGFMAAYARIVVPSAIGFNTSFLSRREQSSLLTAFGPVYLVKPYGLGLKKLPDSIRYAQIATNPGSILNGSVTTTPFSIPLSATEQVSVNGFTFIATPN</sequence>
<accession>A7XXU7</accession>
<dbReference type="RefSeq" id="YP_001468084.1">
    <property type="nucleotide sequence ID" value="NC_009804.1"/>
</dbReference>
<organism evidence="1 2">
    <name type="scientific">Thermus phage P74-26</name>
    <dbReference type="NCBI Taxonomy" id="2914007"/>
    <lineage>
        <taxon>Viruses</taxon>
        <taxon>Duplodnaviria</taxon>
        <taxon>Heunggongvirae</taxon>
        <taxon>Uroviricota</taxon>
        <taxon>Caudoviricetes</taxon>
        <taxon>Oshimavirus</taxon>
        <taxon>Thermus virus P74-26</taxon>
    </lineage>
</organism>
<dbReference type="EMBL" id="EU100884">
    <property type="protein sequence ID" value="ABU97064.1"/>
    <property type="molecule type" value="Genomic_DNA"/>
</dbReference>
<evidence type="ECO:0000313" key="1">
    <source>
        <dbReference type="EMBL" id="ABU97064.1"/>
    </source>
</evidence>
<dbReference type="KEGG" id="vg:5600645"/>
<dbReference type="Proteomes" id="UP000001133">
    <property type="component" value="Segment"/>
</dbReference>
<proteinExistence type="predicted"/>
<evidence type="ECO:0000313" key="2">
    <source>
        <dbReference type="Proteomes" id="UP000001133"/>
    </source>
</evidence>
<protein>
    <submittedName>
        <fullName evidence="1">Uncharacterized protein</fullName>
    </submittedName>
</protein>
<reference evidence="1 2" key="1">
    <citation type="journal article" date="2008" name="J. Mol. Biol.">
        <title>Genome comparison and proteomic characterization of Thermus thermophilus bacteriophages P23-45 and P74-26: siphoviruses with triplex-forming sequences and the longest known tails.</title>
        <authorList>
            <person name="Minakhin L."/>
            <person name="Goel M."/>
            <person name="Berdygulova Z."/>
            <person name="Ramanculov E."/>
            <person name="Florens L."/>
            <person name="Glazko G."/>
            <person name="Karamychev V.N."/>
            <person name="Slesarev A.I."/>
            <person name="Kozyavkin S.A."/>
            <person name="Khromov I."/>
            <person name="Ackermann H.W."/>
            <person name="Washburn M."/>
            <person name="Mushegian A."/>
            <person name="Severinov K."/>
        </authorList>
    </citation>
    <scope>NUCLEOTIDE SEQUENCE</scope>
</reference>